<keyword evidence="2" id="KW-1185">Reference proteome</keyword>
<sequence>MGSCTSRRKELSKKHLSCKPASTRFNYYVVDISRTEFVSAYKVVLNIHCICRCGRGVRGTEDLAKETTHPVIWCIAGTQVKRESTSGTKYESRA</sequence>
<protein>
    <submittedName>
        <fullName evidence="1">Uncharacterized protein</fullName>
    </submittedName>
</protein>
<name>A0A9Q1C9K4_HOLLE</name>
<evidence type="ECO:0000313" key="2">
    <source>
        <dbReference type="Proteomes" id="UP001152320"/>
    </source>
</evidence>
<accession>A0A9Q1C9K4</accession>
<reference evidence="1" key="1">
    <citation type="submission" date="2021-10" db="EMBL/GenBank/DDBJ databases">
        <title>Tropical sea cucumber genome reveals ecological adaptation and Cuvierian tubules defense mechanism.</title>
        <authorList>
            <person name="Chen T."/>
        </authorList>
    </citation>
    <scope>NUCLEOTIDE SEQUENCE</scope>
    <source>
        <strain evidence="1">Nanhai2018</strain>
        <tissue evidence="1">Muscle</tissue>
    </source>
</reference>
<organism evidence="1 2">
    <name type="scientific">Holothuria leucospilota</name>
    <name type="common">Black long sea cucumber</name>
    <name type="synonym">Mertensiothuria leucospilota</name>
    <dbReference type="NCBI Taxonomy" id="206669"/>
    <lineage>
        <taxon>Eukaryota</taxon>
        <taxon>Metazoa</taxon>
        <taxon>Echinodermata</taxon>
        <taxon>Eleutherozoa</taxon>
        <taxon>Echinozoa</taxon>
        <taxon>Holothuroidea</taxon>
        <taxon>Aspidochirotacea</taxon>
        <taxon>Aspidochirotida</taxon>
        <taxon>Holothuriidae</taxon>
        <taxon>Holothuria</taxon>
    </lineage>
</organism>
<dbReference type="AlphaFoldDB" id="A0A9Q1C9K4"/>
<gene>
    <name evidence="1" type="ORF">HOLleu_15293</name>
</gene>
<dbReference type="Proteomes" id="UP001152320">
    <property type="component" value="Chromosome 6"/>
</dbReference>
<comment type="caution">
    <text evidence="1">The sequence shown here is derived from an EMBL/GenBank/DDBJ whole genome shotgun (WGS) entry which is preliminary data.</text>
</comment>
<evidence type="ECO:0000313" key="1">
    <source>
        <dbReference type="EMBL" id="KAJ8040867.1"/>
    </source>
</evidence>
<dbReference type="EMBL" id="JAIZAY010000006">
    <property type="protein sequence ID" value="KAJ8040867.1"/>
    <property type="molecule type" value="Genomic_DNA"/>
</dbReference>
<proteinExistence type="predicted"/>